<keyword evidence="2" id="KW-1185">Reference proteome</keyword>
<name>A0AAE8XF11_9CAUD</name>
<evidence type="ECO:0000313" key="1">
    <source>
        <dbReference type="EMBL" id="UAW01083.1"/>
    </source>
</evidence>
<protein>
    <submittedName>
        <fullName evidence="1">Uncharacterized protein</fullName>
    </submittedName>
</protein>
<evidence type="ECO:0000313" key="2">
    <source>
        <dbReference type="Proteomes" id="UP000828768"/>
    </source>
</evidence>
<dbReference type="Proteomes" id="UP000828768">
    <property type="component" value="Segment"/>
</dbReference>
<proteinExistence type="predicted"/>
<dbReference type="EMBL" id="MZ803112">
    <property type="protein sequence ID" value="UAW01083.1"/>
    <property type="molecule type" value="Genomic_DNA"/>
</dbReference>
<organism evidence="1 2">
    <name type="scientific">Synechococcus T7-like virus S-TIP28</name>
    <dbReference type="NCBI Taxonomy" id="1332140"/>
    <lineage>
        <taxon>Viruses</taxon>
        <taxon>Duplodnaviria</taxon>
        <taxon>Heunggongvirae</taxon>
        <taxon>Uroviricota</taxon>
        <taxon>Caudoviricetes</taxon>
        <taxon>Autographivirales</taxon>
        <taxon>Autographivirales incertae sedis</taxon>
        <taxon>Tiranvirus</taxon>
        <taxon>Tiranvirus STIP28</taxon>
    </lineage>
</organism>
<accession>A0AAE8XF11</accession>
<gene>
    <name evidence="1" type="ORF">STIP28_41</name>
</gene>
<reference evidence="1" key="1">
    <citation type="submission" date="2021-08" db="EMBL/GenBank/DDBJ databases">
        <authorList>
            <person name="Shitrit D."/>
            <person name="Kirzner S."/>
            <person name="Dekel-Bird N.P."/>
            <person name="Avrani S."/>
            <person name="Sabehi G."/>
            <person name="Perkarsky I."/>
            <person name="Peleg M."/>
            <person name="Tahan R."/>
            <person name="Kondratyeva K."/>
            <person name="Lindell D."/>
        </authorList>
    </citation>
    <scope>NUCLEOTIDE SEQUENCE</scope>
</reference>
<sequence>MTQVQIRAAVNAQKAAERQAKLVYRGVSYLKQLPTLG</sequence>